<proteinExistence type="predicted"/>
<organism evidence="1">
    <name type="scientific">hydrothermal vent metagenome</name>
    <dbReference type="NCBI Taxonomy" id="652676"/>
    <lineage>
        <taxon>unclassified sequences</taxon>
        <taxon>metagenomes</taxon>
        <taxon>ecological metagenomes</taxon>
    </lineage>
</organism>
<reference evidence="1" key="1">
    <citation type="submission" date="2018-06" db="EMBL/GenBank/DDBJ databases">
        <authorList>
            <person name="Zhirakovskaya E."/>
        </authorList>
    </citation>
    <scope>NUCLEOTIDE SEQUENCE</scope>
</reference>
<dbReference type="AlphaFoldDB" id="A0A3B0XPN6"/>
<accession>A0A3B0XPN6</accession>
<evidence type="ECO:0000313" key="1">
    <source>
        <dbReference type="EMBL" id="VAW63849.1"/>
    </source>
</evidence>
<protein>
    <submittedName>
        <fullName evidence="1">Uncharacterized protein</fullName>
    </submittedName>
</protein>
<dbReference type="EMBL" id="UOFH01000259">
    <property type="protein sequence ID" value="VAW63849.1"/>
    <property type="molecule type" value="Genomic_DNA"/>
</dbReference>
<name>A0A3B0XPN6_9ZZZZ</name>
<sequence length="34" mass="3832">MPLLPKGEGWGEGEIIIFNTTDSNANKLRETRIM</sequence>
<gene>
    <name evidence="1" type="ORF">MNBD_GAMMA08-3084</name>
</gene>